<evidence type="ECO:0000313" key="4">
    <source>
        <dbReference type="EMBL" id="AZG45412.1"/>
    </source>
</evidence>
<accession>A0A3G8JLG0</accession>
<gene>
    <name evidence="4" type="primary">ubiF</name>
    <name evidence="4" type="ORF">D7316_02008</name>
</gene>
<dbReference type="GO" id="GO:0071949">
    <property type="term" value="F:FAD binding"/>
    <property type="evidence" value="ECO:0007669"/>
    <property type="project" value="InterPro"/>
</dbReference>
<sequence>MKTDVVIVGGGVAGSALAARLAAADVGVVVLERESSYRDMVRGEAIVPWGFLEAAALGVDGAIMDADGVSVITRMVPYDAALTVSGAQELATDLSDAVPGAPGVIGIGHPELREALADAAVKEGATLYRGVRRSTVRAGDSPVVTCELDGRTEEISCRLIIAADGKFSTTRAALGVEMASTQARVKLTGMLVDDAGVWDRRVTTIAVDGRNQFIVIPRADNRLRLYVGRHVDDPEPLTGREAITAFLEAYRTPIFPDSDRLAESTPVGPCATFPMCDSWTSTPAMPGAALVGDAAGWSNPVTAQGLSIGLRDARVLSEVLLDNQRWGPEVLAAYAVERTERTRRLRFSTALADLVSGFGMSDRDTRRARVLKLLARRPELGQALTAIHAGPWSIGEEAFGPDILTTLALA</sequence>
<evidence type="ECO:0000313" key="5">
    <source>
        <dbReference type="Proteomes" id="UP000271469"/>
    </source>
</evidence>
<dbReference type="Gene3D" id="3.50.50.60">
    <property type="entry name" value="FAD/NAD(P)-binding domain"/>
    <property type="match status" value="1"/>
</dbReference>
<dbReference type="SUPFAM" id="SSF51905">
    <property type="entry name" value="FAD/NAD(P)-binding domain"/>
    <property type="match status" value="1"/>
</dbReference>
<dbReference type="EMBL" id="CP033972">
    <property type="protein sequence ID" value="AZG45412.1"/>
    <property type="molecule type" value="Genomic_DNA"/>
</dbReference>
<evidence type="ECO:0000256" key="1">
    <source>
        <dbReference type="ARBA" id="ARBA00023002"/>
    </source>
</evidence>
<reference evidence="4 5" key="1">
    <citation type="submission" date="2018-11" db="EMBL/GenBank/DDBJ databases">
        <title>Gordonia insulae sp. nov., isolated from an island soil.</title>
        <authorList>
            <person name="Kim Y.S."/>
            <person name="Kim S.B."/>
        </authorList>
    </citation>
    <scope>NUCLEOTIDE SEQUENCE [LARGE SCALE GENOMIC DNA]</scope>
    <source>
        <strain evidence="4 5">MMS17-SY073</strain>
    </source>
</reference>
<evidence type="ECO:0000256" key="2">
    <source>
        <dbReference type="ARBA" id="ARBA00023033"/>
    </source>
</evidence>
<organism evidence="4 5">
    <name type="scientific">Gordonia insulae</name>
    <dbReference type="NCBI Taxonomy" id="2420509"/>
    <lineage>
        <taxon>Bacteria</taxon>
        <taxon>Bacillati</taxon>
        <taxon>Actinomycetota</taxon>
        <taxon>Actinomycetes</taxon>
        <taxon>Mycobacteriales</taxon>
        <taxon>Gordoniaceae</taxon>
        <taxon>Gordonia</taxon>
    </lineage>
</organism>
<evidence type="ECO:0000259" key="3">
    <source>
        <dbReference type="Pfam" id="PF01494"/>
    </source>
</evidence>
<dbReference type="GO" id="GO:0004497">
    <property type="term" value="F:monooxygenase activity"/>
    <property type="evidence" value="ECO:0007669"/>
    <property type="project" value="UniProtKB-KW"/>
</dbReference>
<dbReference type="PANTHER" id="PTHR13789:SF309">
    <property type="entry name" value="PUTATIVE (AFU_ORTHOLOGUE AFUA_6G14510)-RELATED"/>
    <property type="match status" value="1"/>
</dbReference>
<dbReference type="EC" id="1.14.13.-" evidence="4"/>
<dbReference type="PANTHER" id="PTHR13789">
    <property type="entry name" value="MONOOXYGENASE"/>
    <property type="match status" value="1"/>
</dbReference>
<keyword evidence="5" id="KW-1185">Reference proteome</keyword>
<dbReference type="Proteomes" id="UP000271469">
    <property type="component" value="Chromosome"/>
</dbReference>
<dbReference type="InterPro" id="IPR036188">
    <property type="entry name" value="FAD/NAD-bd_sf"/>
</dbReference>
<dbReference type="AlphaFoldDB" id="A0A3G8JLG0"/>
<keyword evidence="2" id="KW-0503">Monooxygenase</keyword>
<dbReference type="InterPro" id="IPR002938">
    <property type="entry name" value="FAD-bd"/>
</dbReference>
<dbReference type="RefSeq" id="WP_124708131.1">
    <property type="nucleotide sequence ID" value="NZ_CP033972.1"/>
</dbReference>
<proteinExistence type="predicted"/>
<name>A0A3G8JLG0_9ACTN</name>
<dbReference type="InterPro" id="IPR050493">
    <property type="entry name" value="FAD-dep_Monooxygenase_BioMet"/>
</dbReference>
<dbReference type="KEGG" id="gom:D7316_02008"/>
<keyword evidence="1 4" id="KW-0560">Oxidoreductase</keyword>
<dbReference type="Pfam" id="PF01494">
    <property type="entry name" value="FAD_binding_3"/>
    <property type="match status" value="1"/>
</dbReference>
<protein>
    <submittedName>
        <fullName evidence="4">2-octaprenyl-3-methyl-6-methoxy-1,4-benzoquinol hydroxylase</fullName>
        <ecNumber evidence="4">1.14.13.-</ecNumber>
    </submittedName>
</protein>
<dbReference type="OrthoDB" id="103324at2"/>
<dbReference type="PRINTS" id="PR00420">
    <property type="entry name" value="RNGMNOXGNASE"/>
</dbReference>
<feature type="domain" description="FAD-binding" evidence="3">
    <location>
        <begin position="2"/>
        <end position="344"/>
    </location>
</feature>